<protein>
    <submittedName>
        <fullName evidence="1">Uncharacterized protein</fullName>
    </submittedName>
</protein>
<reference evidence="1" key="2">
    <citation type="submission" date="2021-03" db="UniProtKB">
        <authorList>
            <consortium name="EnsemblPlants"/>
        </authorList>
    </citation>
    <scope>IDENTIFICATION</scope>
</reference>
<dbReference type="AlphaFoldDB" id="A0A803Q251"/>
<keyword evidence="2" id="KW-1185">Reference proteome</keyword>
<sequence length="72" mass="8252">MMILQREIDSFDSQQNKPMDYRGNGIIGCQSKEKFGGLYKVKQCLVTISQEAERPVMTIGDESEGMRFVFKL</sequence>
<dbReference type="EMBL" id="UZAU01000661">
    <property type="status" value="NOT_ANNOTATED_CDS"/>
    <property type="molecule type" value="Genomic_DNA"/>
</dbReference>
<accession>A0A803Q251</accession>
<dbReference type="EnsemblPlants" id="evm.model.07.1309">
    <property type="protein sequence ID" value="cds.evm.model.07.1309"/>
    <property type="gene ID" value="evm.TU.07.1309"/>
</dbReference>
<name>A0A803Q251_CANSA</name>
<proteinExistence type="predicted"/>
<dbReference type="Proteomes" id="UP000596661">
    <property type="component" value="Chromosome 7"/>
</dbReference>
<reference evidence="1" key="1">
    <citation type="submission" date="2018-11" db="EMBL/GenBank/DDBJ databases">
        <authorList>
            <person name="Grassa J C."/>
        </authorList>
    </citation>
    <scope>NUCLEOTIDE SEQUENCE [LARGE SCALE GENOMIC DNA]</scope>
</reference>
<dbReference type="Gramene" id="evm.model.07.1309">
    <property type="protein sequence ID" value="cds.evm.model.07.1309"/>
    <property type="gene ID" value="evm.TU.07.1309"/>
</dbReference>
<evidence type="ECO:0000313" key="1">
    <source>
        <dbReference type="EnsemblPlants" id="cds.evm.model.07.1309"/>
    </source>
</evidence>
<organism evidence="1 2">
    <name type="scientific">Cannabis sativa</name>
    <name type="common">Hemp</name>
    <name type="synonym">Marijuana</name>
    <dbReference type="NCBI Taxonomy" id="3483"/>
    <lineage>
        <taxon>Eukaryota</taxon>
        <taxon>Viridiplantae</taxon>
        <taxon>Streptophyta</taxon>
        <taxon>Embryophyta</taxon>
        <taxon>Tracheophyta</taxon>
        <taxon>Spermatophyta</taxon>
        <taxon>Magnoliopsida</taxon>
        <taxon>eudicotyledons</taxon>
        <taxon>Gunneridae</taxon>
        <taxon>Pentapetalae</taxon>
        <taxon>rosids</taxon>
        <taxon>fabids</taxon>
        <taxon>Rosales</taxon>
        <taxon>Cannabaceae</taxon>
        <taxon>Cannabis</taxon>
    </lineage>
</organism>
<evidence type="ECO:0000313" key="2">
    <source>
        <dbReference type="Proteomes" id="UP000596661"/>
    </source>
</evidence>